<organism evidence="1 2">
    <name type="scientific">Rosa chinensis</name>
    <name type="common">China rose</name>
    <dbReference type="NCBI Taxonomy" id="74649"/>
    <lineage>
        <taxon>Eukaryota</taxon>
        <taxon>Viridiplantae</taxon>
        <taxon>Streptophyta</taxon>
        <taxon>Embryophyta</taxon>
        <taxon>Tracheophyta</taxon>
        <taxon>Spermatophyta</taxon>
        <taxon>Magnoliopsida</taxon>
        <taxon>eudicotyledons</taxon>
        <taxon>Gunneridae</taxon>
        <taxon>Pentapetalae</taxon>
        <taxon>rosids</taxon>
        <taxon>fabids</taxon>
        <taxon>Rosales</taxon>
        <taxon>Rosaceae</taxon>
        <taxon>Rosoideae</taxon>
        <taxon>Rosoideae incertae sedis</taxon>
        <taxon>Rosa</taxon>
    </lineage>
</organism>
<reference evidence="1 2" key="1">
    <citation type="journal article" date="2018" name="Nat. Genet.">
        <title>The Rosa genome provides new insights in the design of modern roses.</title>
        <authorList>
            <person name="Bendahmane M."/>
        </authorList>
    </citation>
    <scope>NUCLEOTIDE SEQUENCE [LARGE SCALE GENOMIC DNA]</scope>
    <source>
        <strain evidence="2">cv. Old Blush</strain>
    </source>
</reference>
<dbReference type="Proteomes" id="UP000238479">
    <property type="component" value="Chromosome 2"/>
</dbReference>
<evidence type="ECO:0000313" key="2">
    <source>
        <dbReference type="Proteomes" id="UP000238479"/>
    </source>
</evidence>
<name>A0A2P6S3G5_ROSCH</name>
<dbReference type="EMBL" id="PDCK01000040">
    <property type="protein sequence ID" value="PRQ53224.1"/>
    <property type="molecule type" value="Genomic_DNA"/>
</dbReference>
<accession>A0A2P6S3G5</accession>
<proteinExistence type="predicted"/>
<protein>
    <submittedName>
        <fullName evidence="1">Uncharacterized protein</fullName>
    </submittedName>
</protein>
<gene>
    <name evidence="1" type="ORF">RchiOBHm_Chr2g0164141</name>
</gene>
<dbReference type="AlphaFoldDB" id="A0A2P6S3G5"/>
<sequence length="62" mass="7262">MRAIIPHGCSEWSPFVEARIYLALWMDLLHVHHNLYLLLTESQASHLWNILLGKLRIRALSI</sequence>
<evidence type="ECO:0000313" key="1">
    <source>
        <dbReference type="EMBL" id="PRQ53224.1"/>
    </source>
</evidence>
<keyword evidence="2" id="KW-1185">Reference proteome</keyword>
<dbReference type="Gramene" id="PRQ53224">
    <property type="protein sequence ID" value="PRQ53224"/>
    <property type="gene ID" value="RchiOBHm_Chr2g0164141"/>
</dbReference>
<comment type="caution">
    <text evidence="1">The sequence shown here is derived from an EMBL/GenBank/DDBJ whole genome shotgun (WGS) entry which is preliminary data.</text>
</comment>